<dbReference type="EMBL" id="FQZY01000009">
    <property type="protein sequence ID" value="SHJ44902.1"/>
    <property type="molecule type" value="Genomic_DNA"/>
</dbReference>
<keyword evidence="2" id="KW-0472">Membrane</keyword>
<protein>
    <submittedName>
        <fullName evidence="3">Uncharacterized protein</fullName>
    </submittedName>
</protein>
<accession>A0A1M6JE95</accession>
<gene>
    <name evidence="3" type="ORF">SAMN02745243_00605</name>
</gene>
<proteinExistence type="predicted"/>
<evidence type="ECO:0000256" key="1">
    <source>
        <dbReference type="SAM" id="MobiDB-lite"/>
    </source>
</evidence>
<feature type="region of interest" description="Disordered" evidence="1">
    <location>
        <begin position="120"/>
        <end position="148"/>
    </location>
</feature>
<feature type="transmembrane region" description="Helical" evidence="2">
    <location>
        <begin position="91"/>
        <end position="112"/>
    </location>
</feature>
<name>A0A1M6JE95_9FIRM</name>
<organism evidence="3 4">
    <name type="scientific">Hespellia stercorisuis DSM 15480</name>
    <dbReference type="NCBI Taxonomy" id="1121950"/>
    <lineage>
        <taxon>Bacteria</taxon>
        <taxon>Bacillati</taxon>
        <taxon>Bacillota</taxon>
        <taxon>Clostridia</taxon>
        <taxon>Lachnospirales</taxon>
        <taxon>Lachnospiraceae</taxon>
        <taxon>Hespellia</taxon>
    </lineage>
</organism>
<feature type="region of interest" description="Disordered" evidence="1">
    <location>
        <begin position="42"/>
        <end position="67"/>
    </location>
</feature>
<evidence type="ECO:0000256" key="2">
    <source>
        <dbReference type="SAM" id="Phobius"/>
    </source>
</evidence>
<reference evidence="3 4" key="1">
    <citation type="submission" date="2016-11" db="EMBL/GenBank/DDBJ databases">
        <authorList>
            <person name="Jaros S."/>
            <person name="Januszkiewicz K."/>
            <person name="Wedrychowicz H."/>
        </authorList>
    </citation>
    <scope>NUCLEOTIDE SEQUENCE [LARGE SCALE GENOMIC DNA]</scope>
    <source>
        <strain evidence="3 4">DSM 15480</strain>
    </source>
</reference>
<dbReference type="RefSeq" id="WP_073104824.1">
    <property type="nucleotide sequence ID" value="NZ_FQZY01000009.1"/>
</dbReference>
<dbReference type="STRING" id="1121950.SAMN02745243_00605"/>
<dbReference type="Proteomes" id="UP000184301">
    <property type="component" value="Unassembled WGS sequence"/>
</dbReference>
<keyword evidence="4" id="KW-1185">Reference proteome</keyword>
<keyword evidence="2" id="KW-1133">Transmembrane helix</keyword>
<evidence type="ECO:0000313" key="4">
    <source>
        <dbReference type="Proteomes" id="UP000184301"/>
    </source>
</evidence>
<evidence type="ECO:0000313" key="3">
    <source>
        <dbReference type="EMBL" id="SHJ44902.1"/>
    </source>
</evidence>
<dbReference type="OrthoDB" id="2068035at2"/>
<keyword evidence="2" id="KW-0812">Transmembrane</keyword>
<sequence length="273" mass="29622">MNCPRCGQKLRISKKDPSYGLCDNCRKRFKIKQQEGYYTDDMYDSSTDSHKKKYANLPPSKVRSSREKEMRQGYDDLLAIKNEKQGIGSTILSAVIILLAVAIVGVGVYIVYTKVSKDNETKSKSTTTTTTDKSQKTDTTDTTNGTDDSAALVTRDLAEGDYADTGEGFFSVSTPSGSSADGSVPVLYVSAAETLSEISYSASGINGGSLSYIYIDGYLNSKAQLAESEGTLDIQSTAISSGTHKVEVVQYENDDPAAAMTMYKTCSYEIKEQ</sequence>
<dbReference type="AlphaFoldDB" id="A0A1M6JE95"/>